<protein>
    <submittedName>
        <fullName evidence="1">Uncharacterized protein</fullName>
    </submittedName>
</protein>
<gene>
    <name evidence="1" type="ORF">GCM10009111_27910</name>
</gene>
<evidence type="ECO:0000313" key="1">
    <source>
        <dbReference type="EMBL" id="GAA0821242.1"/>
    </source>
</evidence>
<keyword evidence="2" id="KW-1185">Reference proteome</keyword>
<proteinExistence type="predicted"/>
<organism evidence="1 2">
    <name type="scientific">Colwellia asteriadis</name>
    <dbReference type="NCBI Taxonomy" id="517723"/>
    <lineage>
        <taxon>Bacteria</taxon>
        <taxon>Pseudomonadati</taxon>
        <taxon>Pseudomonadota</taxon>
        <taxon>Gammaproteobacteria</taxon>
        <taxon>Alteromonadales</taxon>
        <taxon>Colwelliaceae</taxon>
        <taxon>Colwellia</taxon>
    </lineage>
</organism>
<dbReference type="Proteomes" id="UP001500021">
    <property type="component" value="Unassembled WGS sequence"/>
</dbReference>
<dbReference type="EMBL" id="BAAAFA010000010">
    <property type="protein sequence ID" value="GAA0821242.1"/>
    <property type="molecule type" value="Genomic_DNA"/>
</dbReference>
<dbReference type="RefSeq" id="WP_343818251.1">
    <property type="nucleotide sequence ID" value="NZ_BAAAFA010000010.1"/>
</dbReference>
<name>A0ABN1L9L0_9GAMM</name>
<reference evidence="1 2" key="1">
    <citation type="journal article" date="2019" name="Int. J. Syst. Evol. Microbiol.">
        <title>The Global Catalogue of Microorganisms (GCM) 10K type strain sequencing project: providing services to taxonomists for standard genome sequencing and annotation.</title>
        <authorList>
            <consortium name="The Broad Institute Genomics Platform"/>
            <consortium name="The Broad Institute Genome Sequencing Center for Infectious Disease"/>
            <person name="Wu L."/>
            <person name="Ma J."/>
        </authorList>
    </citation>
    <scope>NUCLEOTIDE SEQUENCE [LARGE SCALE GENOMIC DNA]</scope>
    <source>
        <strain evidence="1 2">JCM 15608</strain>
    </source>
</reference>
<sequence>MNTNKITNLFTRYLQYFKTYNLAGIASCYHLPCTLNTPDKLTLVVNEQECHAALGEIFTQLKEAETSNIVARKASYQQIDETVFLVSIDWDFFDGNQQIFADFTALYHVLVVADELKIMNVISHELSNSLSLEHSFSISVTA</sequence>
<evidence type="ECO:0000313" key="2">
    <source>
        <dbReference type="Proteomes" id="UP001500021"/>
    </source>
</evidence>
<accession>A0ABN1L9L0</accession>
<comment type="caution">
    <text evidence="1">The sequence shown here is derived from an EMBL/GenBank/DDBJ whole genome shotgun (WGS) entry which is preliminary data.</text>
</comment>